<sequence length="279" mass="30997">MSSLCMFHPPTPITKHDGIPLSRPAYRTLTDLARKFPATTIALVTQHMGRHKASQAFNIPEVMEKILLLLSFEDLFVAQTTNRAFYSTVEGSKQLQQKLFLLPQPVVIVNGRFPVVTTPLHPMPSHPRHPKFPGLYVFDTSDALLPGGFSTIGGFQPFRRRVDVWLTSLQDLPRVGARCRNMLLCHPPVHKLRISSLLWDCFINGSGTRMAGATFLVKTQAGITVGEVLDEVERLRGMGALRLRSIDETGLARSSSGFGLRKEMDEVAQLALQGWIGLN</sequence>
<protein>
    <recommendedName>
        <fullName evidence="3">F-box domain-containing protein</fullName>
    </recommendedName>
</protein>
<dbReference type="EMBL" id="ML995811">
    <property type="protein sequence ID" value="KAF2773261.1"/>
    <property type="molecule type" value="Genomic_DNA"/>
</dbReference>
<organism evidence="1 2">
    <name type="scientific">Teratosphaeria nubilosa</name>
    <dbReference type="NCBI Taxonomy" id="161662"/>
    <lineage>
        <taxon>Eukaryota</taxon>
        <taxon>Fungi</taxon>
        <taxon>Dikarya</taxon>
        <taxon>Ascomycota</taxon>
        <taxon>Pezizomycotina</taxon>
        <taxon>Dothideomycetes</taxon>
        <taxon>Dothideomycetidae</taxon>
        <taxon>Mycosphaerellales</taxon>
        <taxon>Teratosphaeriaceae</taxon>
        <taxon>Teratosphaeria</taxon>
    </lineage>
</organism>
<reference evidence="1" key="1">
    <citation type="journal article" date="2020" name="Stud. Mycol.">
        <title>101 Dothideomycetes genomes: a test case for predicting lifestyles and emergence of pathogens.</title>
        <authorList>
            <person name="Haridas S."/>
            <person name="Albert R."/>
            <person name="Binder M."/>
            <person name="Bloem J."/>
            <person name="Labutti K."/>
            <person name="Salamov A."/>
            <person name="Andreopoulos B."/>
            <person name="Baker S."/>
            <person name="Barry K."/>
            <person name="Bills G."/>
            <person name="Bluhm B."/>
            <person name="Cannon C."/>
            <person name="Castanera R."/>
            <person name="Culley D."/>
            <person name="Daum C."/>
            <person name="Ezra D."/>
            <person name="Gonzalez J."/>
            <person name="Henrissat B."/>
            <person name="Kuo A."/>
            <person name="Liang C."/>
            <person name="Lipzen A."/>
            <person name="Lutzoni F."/>
            <person name="Magnuson J."/>
            <person name="Mondo S."/>
            <person name="Nolan M."/>
            <person name="Ohm R."/>
            <person name="Pangilinan J."/>
            <person name="Park H.-J."/>
            <person name="Ramirez L."/>
            <person name="Alfaro M."/>
            <person name="Sun H."/>
            <person name="Tritt A."/>
            <person name="Yoshinaga Y."/>
            <person name="Zwiers L.-H."/>
            <person name="Turgeon B."/>
            <person name="Goodwin S."/>
            <person name="Spatafora J."/>
            <person name="Crous P."/>
            <person name="Grigoriev I."/>
        </authorList>
    </citation>
    <scope>NUCLEOTIDE SEQUENCE</scope>
    <source>
        <strain evidence="1">CBS 116005</strain>
    </source>
</reference>
<proteinExistence type="predicted"/>
<evidence type="ECO:0008006" key="3">
    <source>
        <dbReference type="Google" id="ProtNLM"/>
    </source>
</evidence>
<dbReference type="AlphaFoldDB" id="A0A6G1LJZ2"/>
<evidence type="ECO:0000313" key="2">
    <source>
        <dbReference type="Proteomes" id="UP000799436"/>
    </source>
</evidence>
<evidence type="ECO:0000313" key="1">
    <source>
        <dbReference type="EMBL" id="KAF2773261.1"/>
    </source>
</evidence>
<name>A0A6G1LJZ2_9PEZI</name>
<keyword evidence="2" id="KW-1185">Reference proteome</keyword>
<gene>
    <name evidence="1" type="ORF">EJ03DRAFT_347783</name>
</gene>
<dbReference type="Proteomes" id="UP000799436">
    <property type="component" value="Unassembled WGS sequence"/>
</dbReference>
<accession>A0A6G1LJZ2</accession>